<dbReference type="PANTHER" id="PTHR21666:SF289">
    <property type="entry name" value="L-ALA--D-GLU ENDOPEPTIDASE"/>
    <property type="match status" value="1"/>
</dbReference>
<keyword evidence="5" id="KW-1185">Reference proteome</keyword>
<accession>D5V292</accession>
<evidence type="ECO:0000313" key="4">
    <source>
        <dbReference type="EMBL" id="ADG92325.1"/>
    </source>
</evidence>
<gene>
    <name evidence="4" type="ordered locus">Arnit_0660</name>
</gene>
<keyword evidence="1" id="KW-0732">Signal</keyword>
<sequence length="304" mass="34747">MKILNNRLVITVSDVNSTKSYNIHQLFKKIIFIAIIVAFVVIAGSFWFISFLSNEISDFKGKKEKEIALLTEKEKKLQAQNLFYSMKIKGKVKDIEELSSKLDSIEEIVGLNRDSNEQIAITKATLTKITPAQKMYMLSTIPNGAPLQRISVSANFGYRIHPVTHEKKFHRGIDLRAHLKTSVFATADGVVRYVQPRNTGDYGRVIILAHNFGFETVYAHLSATKVKLGDVIKKNQVIGMTGNSGRSTGPHLHYEVRYASMVLNPRDFIDWNLKKFNSIFSKQRRVQWEYLVNLIKEQQKLEQL</sequence>
<dbReference type="AlphaFoldDB" id="D5V292"/>
<protein>
    <submittedName>
        <fullName evidence="4">Peptidase M23</fullName>
    </submittedName>
</protein>
<dbReference type="eggNOG" id="COG0739">
    <property type="taxonomic scope" value="Bacteria"/>
</dbReference>
<dbReference type="CDD" id="cd12797">
    <property type="entry name" value="M23_peptidase"/>
    <property type="match status" value="1"/>
</dbReference>
<feature type="domain" description="M23ase beta-sheet core" evidence="3">
    <location>
        <begin position="168"/>
        <end position="265"/>
    </location>
</feature>
<dbReference type="KEGG" id="ant:Arnit_0660"/>
<dbReference type="STRING" id="572480.Arnit_0660"/>
<reference evidence="4 5" key="1">
    <citation type="journal article" date="2010" name="Stand. Genomic Sci.">
        <title>Complete genome sequence of Arcobacter nitrofigilis type strain (CI).</title>
        <authorList>
            <person name="Pati A."/>
            <person name="Gronow S."/>
            <person name="Lapidus A."/>
            <person name="Copeland A."/>
            <person name="Glavina Del Rio T."/>
            <person name="Nolan M."/>
            <person name="Lucas S."/>
            <person name="Tice H."/>
            <person name="Cheng J.F."/>
            <person name="Han C."/>
            <person name="Chertkov O."/>
            <person name="Bruce D."/>
            <person name="Tapia R."/>
            <person name="Goodwin L."/>
            <person name="Pitluck S."/>
            <person name="Liolios K."/>
            <person name="Ivanova N."/>
            <person name="Mavromatis K."/>
            <person name="Chen A."/>
            <person name="Palaniappan K."/>
            <person name="Land M."/>
            <person name="Hauser L."/>
            <person name="Chang Y.J."/>
            <person name="Jeffries C.D."/>
            <person name="Detter J.C."/>
            <person name="Rohde M."/>
            <person name="Goker M."/>
            <person name="Bristow J."/>
            <person name="Eisen J.A."/>
            <person name="Markowitz V."/>
            <person name="Hugenholtz P."/>
            <person name="Klenk H.P."/>
            <person name="Kyrpides N.C."/>
        </authorList>
    </citation>
    <scope>NUCLEOTIDE SEQUENCE [LARGE SCALE GENOMIC DNA]</scope>
    <source>
        <strain evidence="5">ATCC 33309 / DSM 7299 / CCUG 15893 / LMG 7604 / NCTC 12251 / CI</strain>
    </source>
</reference>
<dbReference type="Gene3D" id="2.70.70.10">
    <property type="entry name" value="Glucose Permease (Domain IIA)"/>
    <property type="match status" value="1"/>
</dbReference>
<dbReference type="Pfam" id="PF01551">
    <property type="entry name" value="Peptidase_M23"/>
    <property type="match status" value="1"/>
</dbReference>
<dbReference type="EMBL" id="CP001999">
    <property type="protein sequence ID" value="ADG92325.1"/>
    <property type="molecule type" value="Genomic_DNA"/>
</dbReference>
<evidence type="ECO:0000256" key="2">
    <source>
        <dbReference type="SAM" id="Phobius"/>
    </source>
</evidence>
<dbReference type="Proteomes" id="UP000000939">
    <property type="component" value="Chromosome"/>
</dbReference>
<dbReference type="RefSeq" id="WP_013134470.1">
    <property type="nucleotide sequence ID" value="NC_014166.1"/>
</dbReference>
<dbReference type="HOGENOM" id="CLU_029425_2_3_7"/>
<organism evidence="4 5">
    <name type="scientific">Arcobacter nitrofigilis (strain ATCC 33309 / DSM 7299 / CCUG 15893 / LMG 7604 / NCTC 12251 / CI)</name>
    <name type="common">Campylobacter nitrofigilis</name>
    <dbReference type="NCBI Taxonomy" id="572480"/>
    <lineage>
        <taxon>Bacteria</taxon>
        <taxon>Pseudomonadati</taxon>
        <taxon>Campylobacterota</taxon>
        <taxon>Epsilonproteobacteria</taxon>
        <taxon>Campylobacterales</taxon>
        <taxon>Arcobacteraceae</taxon>
        <taxon>Arcobacter</taxon>
    </lineage>
</organism>
<dbReference type="MEROPS" id="M23.009"/>
<evidence type="ECO:0000313" key="5">
    <source>
        <dbReference type="Proteomes" id="UP000000939"/>
    </source>
</evidence>
<evidence type="ECO:0000256" key="1">
    <source>
        <dbReference type="ARBA" id="ARBA00022729"/>
    </source>
</evidence>
<dbReference type="FunFam" id="2.70.70.10:FF:000006">
    <property type="entry name" value="M23 family peptidase"/>
    <property type="match status" value="1"/>
</dbReference>
<dbReference type="PANTHER" id="PTHR21666">
    <property type="entry name" value="PEPTIDASE-RELATED"/>
    <property type="match status" value="1"/>
</dbReference>
<dbReference type="SUPFAM" id="SSF51261">
    <property type="entry name" value="Duplicated hybrid motif"/>
    <property type="match status" value="1"/>
</dbReference>
<dbReference type="InterPro" id="IPR050570">
    <property type="entry name" value="Cell_wall_metabolism_enzyme"/>
</dbReference>
<keyword evidence="2" id="KW-0472">Membrane</keyword>
<dbReference type="InterPro" id="IPR011055">
    <property type="entry name" value="Dup_hybrid_motif"/>
</dbReference>
<name>D5V292_ARCNC</name>
<keyword evidence="2" id="KW-0812">Transmembrane</keyword>
<dbReference type="GO" id="GO:0004222">
    <property type="term" value="F:metalloendopeptidase activity"/>
    <property type="evidence" value="ECO:0007669"/>
    <property type="project" value="TreeGrafter"/>
</dbReference>
<dbReference type="OrthoDB" id="9815245at2"/>
<proteinExistence type="predicted"/>
<keyword evidence="2" id="KW-1133">Transmembrane helix</keyword>
<feature type="transmembrane region" description="Helical" evidence="2">
    <location>
        <begin position="30"/>
        <end position="52"/>
    </location>
</feature>
<dbReference type="InterPro" id="IPR016047">
    <property type="entry name" value="M23ase_b-sheet_dom"/>
</dbReference>
<evidence type="ECO:0000259" key="3">
    <source>
        <dbReference type="Pfam" id="PF01551"/>
    </source>
</evidence>